<feature type="transmembrane region" description="Helical" evidence="1">
    <location>
        <begin position="12"/>
        <end position="31"/>
    </location>
</feature>
<feature type="transmembrane region" description="Helical" evidence="1">
    <location>
        <begin position="161"/>
        <end position="181"/>
    </location>
</feature>
<feature type="domain" description="SGNH" evidence="3">
    <location>
        <begin position="396"/>
        <end position="635"/>
    </location>
</feature>
<keyword evidence="1" id="KW-0472">Membrane</keyword>
<evidence type="ECO:0000256" key="1">
    <source>
        <dbReference type="SAM" id="Phobius"/>
    </source>
</evidence>
<keyword evidence="1" id="KW-1133">Transmembrane helix</keyword>
<feature type="transmembrane region" description="Helical" evidence="1">
    <location>
        <begin position="246"/>
        <end position="265"/>
    </location>
</feature>
<dbReference type="Pfam" id="PF01757">
    <property type="entry name" value="Acyl_transf_3"/>
    <property type="match status" value="1"/>
</dbReference>
<feature type="transmembrane region" description="Helical" evidence="1">
    <location>
        <begin position="313"/>
        <end position="332"/>
    </location>
</feature>
<evidence type="ECO:0000313" key="5">
    <source>
        <dbReference type="Proteomes" id="UP000446768"/>
    </source>
</evidence>
<sequence>MQYRPEVDGLRTVAVIPVILFHAGFQLFSGGFVGVDIFFVISGYLITSIIYAELMLGKFSIVNFYERRARRILPALFFVLAACLPFAWLWLPPADTKGFAQSVVSVTLFSSNILFWLTGGYFDTATELKPLLHTWSLAVEEQYYVFFPLLLMLVWRAGKRVLLAVLAAIGLASLVAAQMLVHDKPDFTFYLLPTRAWELLIGAFTAIYFTTSIDAQVSDRMRQLGSLAGLALIAFSLFVYDKNTPFPSVYALAPTVGAALIILYARPATWVGRLLASKPFVGIGVVSYSAYLWHQPLFAFARHRSLDEPSPALLAALVAAVLALACFSWKYVEAPFRTRRVVARKQVFTFGLAGSMLFTAAGLSGQFTHGFLEQRTTPEQLAVLKTAHPSPKRETCHTEGKDYRKPEAACEYLAGKLTWAAYGDSHAIELAYAVAEKLQPQGIKLKHFSFSGCAPSFGTMLEEMPHCSEWTQEAAHYIGQHPEIETVVVSHRINAHLFGVHELTYPHLPHDFSAAQQEQRWTALVDVLRYFIGSGKQVILVLQAPELARPMDKLLFRATDPRSDVVSVRRAWWDARSAWTNARLSQIPREARIVDPAKVLCDNSNCYAARGGAAYYFDDNHLSVAGAELVADQVLQAAQTFTRHASR</sequence>
<gene>
    <name evidence="4" type="ORF">GJ700_04910</name>
</gene>
<evidence type="ECO:0000259" key="3">
    <source>
        <dbReference type="Pfam" id="PF19040"/>
    </source>
</evidence>
<dbReference type="EMBL" id="WKJJ01000002">
    <property type="protein sequence ID" value="MRV71058.1"/>
    <property type="molecule type" value="Genomic_DNA"/>
</dbReference>
<evidence type="ECO:0000313" key="4">
    <source>
        <dbReference type="EMBL" id="MRV71058.1"/>
    </source>
</evidence>
<feature type="transmembrane region" description="Helical" evidence="1">
    <location>
        <begin position="37"/>
        <end position="60"/>
    </location>
</feature>
<keyword evidence="5" id="KW-1185">Reference proteome</keyword>
<feature type="transmembrane region" description="Helical" evidence="1">
    <location>
        <begin position="72"/>
        <end position="91"/>
    </location>
</feature>
<protein>
    <submittedName>
        <fullName evidence="4">Acyltransferase family protein</fullName>
    </submittedName>
</protein>
<reference evidence="4 5" key="1">
    <citation type="submission" date="2019-11" db="EMBL/GenBank/DDBJ databases">
        <title>Novel species isolated from a subtropical stream in China.</title>
        <authorList>
            <person name="Lu H."/>
        </authorList>
    </citation>
    <scope>NUCLEOTIDE SEQUENCE [LARGE SCALE GENOMIC DNA]</scope>
    <source>
        <strain evidence="4 5">FT92W</strain>
    </source>
</reference>
<dbReference type="GO" id="GO:0016020">
    <property type="term" value="C:membrane"/>
    <property type="evidence" value="ECO:0007669"/>
    <property type="project" value="TreeGrafter"/>
</dbReference>
<organism evidence="4 5">
    <name type="scientific">Pseudoduganella rivuli</name>
    <dbReference type="NCBI Taxonomy" id="2666085"/>
    <lineage>
        <taxon>Bacteria</taxon>
        <taxon>Pseudomonadati</taxon>
        <taxon>Pseudomonadota</taxon>
        <taxon>Betaproteobacteria</taxon>
        <taxon>Burkholderiales</taxon>
        <taxon>Oxalobacteraceae</taxon>
        <taxon>Telluria group</taxon>
        <taxon>Pseudoduganella</taxon>
    </lineage>
</organism>
<feature type="transmembrane region" description="Helical" evidence="1">
    <location>
        <begin position="221"/>
        <end position="240"/>
    </location>
</feature>
<dbReference type="PANTHER" id="PTHR23028">
    <property type="entry name" value="ACETYLTRANSFERASE"/>
    <property type="match status" value="1"/>
</dbReference>
<dbReference type="GO" id="GO:0009103">
    <property type="term" value="P:lipopolysaccharide biosynthetic process"/>
    <property type="evidence" value="ECO:0007669"/>
    <property type="project" value="TreeGrafter"/>
</dbReference>
<dbReference type="PANTHER" id="PTHR23028:SF53">
    <property type="entry name" value="ACYL_TRANSF_3 DOMAIN-CONTAINING PROTEIN"/>
    <property type="match status" value="1"/>
</dbReference>
<dbReference type="GO" id="GO:0016747">
    <property type="term" value="F:acyltransferase activity, transferring groups other than amino-acyl groups"/>
    <property type="evidence" value="ECO:0007669"/>
    <property type="project" value="InterPro"/>
</dbReference>
<dbReference type="SUPFAM" id="SSF52266">
    <property type="entry name" value="SGNH hydrolase"/>
    <property type="match status" value="1"/>
</dbReference>
<accession>A0A7X2LRQ2</accession>
<proteinExistence type="predicted"/>
<feature type="domain" description="Acyltransferase 3" evidence="2">
    <location>
        <begin position="6"/>
        <end position="326"/>
    </location>
</feature>
<dbReference type="Pfam" id="PF19040">
    <property type="entry name" value="SGNH"/>
    <property type="match status" value="1"/>
</dbReference>
<dbReference type="AlphaFoldDB" id="A0A7X2LRQ2"/>
<dbReference type="InterPro" id="IPR050879">
    <property type="entry name" value="Acyltransferase_3"/>
</dbReference>
<feature type="transmembrane region" description="Helical" evidence="1">
    <location>
        <begin position="347"/>
        <end position="367"/>
    </location>
</feature>
<keyword evidence="1" id="KW-0812">Transmembrane</keyword>
<dbReference type="RefSeq" id="WP_154371510.1">
    <property type="nucleotide sequence ID" value="NZ_WKJJ01000002.1"/>
</dbReference>
<name>A0A7X2LRQ2_9BURK</name>
<feature type="transmembrane region" description="Helical" evidence="1">
    <location>
        <begin position="274"/>
        <end position="293"/>
    </location>
</feature>
<comment type="caution">
    <text evidence="4">The sequence shown here is derived from an EMBL/GenBank/DDBJ whole genome shotgun (WGS) entry which is preliminary data.</text>
</comment>
<dbReference type="Proteomes" id="UP000446768">
    <property type="component" value="Unassembled WGS sequence"/>
</dbReference>
<feature type="transmembrane region" description="Helical" evidence="1">
    <location>
        <begin position="187"/>
        <end position="209"/>
    </location>
</feature>
<evidence type="ECO:0000259" key="2">
    <source>
        <dbReference type="Pfam" id="PF01757"/>
    </source>
</evidence>
<dbReference type="InterPro" id="IPR002656">
    <property type="entry name" value="Acyl_transf_3_dom"/>
</dbReference>
<keyword evidence="4" id="KW-0808">Transferase</keyword>
<keyword evidence="4" id="KW-0012">Acyltransferase</keyword>
<dbReference type="InterPro" id="IPR043968">
    <property type="entry name" value="SGNH"/>
</dbReference>